<dbReference type="GO" id="GO:0006261">
    <property type="term" value="P:DNA-templated DNA replication"/>
    <property type="evidence" value="ECO:0007669"/>
    <property type="project" value="TreeGrafter"/>
</dbReference>
<dbReference type="RefSeq" id="WP_168623959.1">
    <property type="nucleotide sequence ID" value="NZ_JAAZQQ010000004.1"/>
</dbReference>
<evidence type="ECO:0000313" key="9">
    <source>
        <dbReference type="Proteomes" id="UP000526408"/>
    </source>
</evidence>
<sequence length="340" mass="36282">MKLQGRDVAPYVRRPDPAAAGCLIFGDDALRVADRRQELLKSLLGPGAEEEMRLARLAAADLRSDPAQLIDAVKAVGFFPGPRAVFVEGATDGLAPVFEAALAEWRPGDAQIVATAARLTAKSALRVLFEKHPTARAAAIYDEPPSRAEIEALLAEAGLPEVPRAAMEDLETLARSLPPGDLRQTVEKLGLYKRGDASPVSPADIAAVAPLTLEAALDDIVNAAAEADQQAIGPILARLSGQGVTPVSLCIAATRHFRALHAAACHPGGPAAGLQAQRPPVFGPRRDRMLRQAQRWGRDKLEQALSLLVETDLTLRSAQSAPQMALMERALIRLAMMPRR</sequence>
<dbReference type="Gene3D" id="3.40.50.300">
    <property type="entry name" value="P-loop containing nucleotide triphosphate hydrolases"/>
    <property type="match status" value="1"/>
</dbReference>
<dbReference type="InterPro" id="IPR008921">
    <property type="entry name" value="DNA_pol3_clamp-load_cplx_C"/>
</dbReference>
<evidence type="ECO:0000256" key="2">
    <source>
        <dbReference type="ARBA" id="ARBA00022679"/>
    </source>
</evidence>
<keyword evidence="2" id="KW-0808">Transferase</keyword>
<dbReference type="SUPFAM" id="SSF48019">
    <property type="entry name" value="post-AAA+ oligomerization domain-like"/>
    <property type="match status" value="1"/>
</dbReference>
<name>A0A7X6JZW0_9RHOB</name>
<evidence type="ECO:0000256" key="7">
    <source>
        <dbReference type="ARBA" id="ARBA00049244"/>
    </source>
</evidence>
<gene>
    <name evidence="8" type="ORF">HCU73_13375</name>
</gene>
<organism evidence="8 9">
    <name type="scientific">Roseicyclus persicicus</name>
    <dbReference type="NCBI Taxonomy" id="2650661"/>
    <lineage>
        <taxon>Bacteria</taxon>
        <taxon>Pseudomonadati</taxon>
        <taxon>Pseudomonadota</taxon>
        <taxon>Alphaproteobacteria</taxon>
        <taxon>Rhodobacterales</taxon>
        <taxon>Roseobacteraceae</taxon>
        <taxon>Roseicyclus</taxon>
    </lineage>
</organism>
<evidence type="ECO:0000256" key="4">
    <source>
        <dbReference type="ARBA" id="ARBA00022705"/>
    </source>
</evidence>
<dbReference type="InterPro" id="IPR027417">
    <property type="entry name" value="P-loop_NTPase"/>
</dbReference>
<comment type="similarity">
    <text evidence="6">Belongs to the DNA polymerase HolA subunit family.</text>
</comment>
<dbReference type="GO" id="GO:0003677">
    <property type="term" value="F:DNA binding"/>
    <property type="evidence" value="ECO:0007669"/>
    <property type="project" value="InterPro"/>
</dbReference>
<comment type="caution">
    <text evidence="8">The sequence shown here is derived from an EMBL/GenBank/DDBJ whole genome shotgun (WGS) entry which is preliminary data.</text>
</comment>
<dbReference type="Proteomes" id="UP000526408">
    <property type="component" value="Unassembled WGS sequence"/>
</dbReference>
<dbReference type="PANTHER" id="PTHR34388">
    <property type="entry name" value="DNA POLYMERASE III SUBUNIT DELTA"/>
    <property type="match status" value="1"/>
</dbReference>
<evidence type="ECO:0000313" key="8">
    <source>
        <dbReference type="EMBL" id="NKX45580.1"/>
    </source>
</evidence>
<dbReference type="EC" id="2.7.7.7" evidence="1"/>
<comment type="catalytic activity">
    <reaction evidence="7">
        <text>DNA(n) + a 2'-deoxyribonucleoside 5'-triphosphate = DNA(n+1) + diphosphate</text>
        <dbReference type="Rhea" id="RHEA:22508"/>
        <dbReference type="Rhea" id="RHEA-COMP:17339"/>
        <dbReference type="Rhea" id="RHEA-COMP:17340"/>
        <dbReference type="ChEBI" id="CHEBI:33019"/>
        <dbReference type="ChEBI" id="CHEBI:61560"/>
        <dbReference type="ChEBI" id="CHEBI:173112"/>
        <dbReference type="EC" id="2.7.7.7"/>
    </reaction>
</comment>
<evidence type="ECO:0000256" key="6">
    <source>
        <dbReference type="ARBA" id="ARBA00034754"/>
    </source>
</evidence>
<dbReference type="Gene3D" id="1.20.272.10">
    <property type="match status" value="1"/>
</dbReference>
<accession>A0A7X6JZW0</accession>
<keyword evidence="3" id="KW-0548">Nucleotidyltransferase</keyword>
<dbReference type="NCBIfam" id="TIGR01128">
    <property type="entry name" value="holA"/>
    <property type="match status" value="1"/>
</dbReference>
<proteinExistence type="inferred from homology"/>
<dbReference type="GO" id="GO:0009360">
    <property type="term" value="C:DNA polymerase III complex"/>
    <property type="evidence" value="ECO:0007669"/>
    <property type="project" value="TreeGrafter"/>
</dbReference>
<protein>
    <recommendedName>
        <fullName evidence="1">DNA-directed DNA polymerase</fullName>
        <ecNumber evidence="1">2.7.7.7</ecNumber>
    </recommendedName>
</protein>
<dbReference type="PANTHER" id="PTHR34388:SF1">
    <property type="entry name" value="DNA POLYMERASE III SUBUNIT DELTA"/>
    <property type="match status" value="1"/>
</dbReference>
<dbReference type="AlphaFoldDB" id="A0A7X6JZW0"/>
<evidence type="ECO:0000256" key="1">
    <source>
        <dbReference type="ARBA" id="ARBA00012417"/>
    </source>
</evidence>
<keyword evidence="4" id="KW-0235">DNA replication</keyword>
<dbReference type="InterPro" id="IPR005790">
    <property type="entry name" value="DNA_polIII_delta"/>
</dbReference>
<keyword evidence="9" id="KW-1185">Reference proteome</keyword>
<evidence type="ECO:0000256" key="3">
    <source>
        <dbReference type="ARBA" id="ARBA00022695"/>
    </source>
</evidence>
<keyword evidence="5" id="KW-0239">DNA-directed DNA polymerase</keyword>
<dbReference type="EMBL" id="JAAZQQ010000004">
    <property type="protein sequence ID" value="NKX45580.1"/>
    <property type="molecule type" value="Genomic_DNA"/>
</dbReference>
<evidence type="ECO:0000256" key="5">
    <source>
        <dbReference type="ARBA" id="ARBA00022932"/>
    </source>
</evidence>
<dbReference type="GO" id="GO:0003887">
    <property type="term" value="F:DNA-directed DNA polymerase activity"/>
    <property type="evidence" value="ECO:0007669"/>
    <property type="project" value="UniProtKB-KW"/>
</dbReference>
<reference evidence="8 9" key="1">
    <citation type="submission" date="2020-04" db="EMBL/GenBank/DDBJ databases">
        <authorList>
            <person name="Yoon J."/>
        </authorList>
    </citation>
    <scope>NUCLEOTIDE SEQUENCE [LARGE SCALE GENOMIC DNA]</scope>
    <source>
        <strain evidence="8 9">KMU-115</strain>
    </source>
</reference>